<sequence length="527" mass="53923">MRGGAVGGRGIGCLAGVLVLVLGAGGCEAWALTRRDAGGPEKTAASYFAAWSNGDLSRMRGLVAHAPDGFVAWHKDLTSGLSVMSVALAPDPVVRTGTDSARADFTVTRNLAGHGDWTFRSTLLLRRHGHRWRVQWTPGTLYPGLKDESTSWTLRNVKAPAVAFVAADGSSLPGGSLDPYVSALDDTYGDSGDDDSDGETSSWAVEVQQGSAPPQRLKVFGGHPTRTIHTTFDLRVQKAAERALIGAPPGKAAAIVAVRPSTGEILAVADRLGGRGAFVSSYPPGSTFKVVTAAALMAKGGLSPSSAADCPSVVVTAQRTIHNHEGTAAGGATLADAFARSCNTTFAKLAVDRLAPGGLADTAAAYGFGAPVLTGAGGSYRDFPDVAPGADLAESAIGQGRVQATPLLMASVAAAVEDGTWRPPRLLPASMLKPAGGDSPPEPHDVPSADALRAMMRRVVTDGTASSAGLPPGTSGKTGTAEYNDSGASHAWFIGFKGDLAFSVFVQQGDSGPKVAAPMAAVFLRSL</sequence>
<dbReference type="Gene3D" id="3.10.450.100">
    <property type="entry name" value="NTF2-like, domain 1"/>
    <property type="match status" value="1"/>
</dbReference>
<protein>
    <recommendedName>
        <fullName evidence="6">Cell division protein FtsI</fullName>
    </recommendedName>
</protein>
<evidence type="ECO:0000313" key="4">
    <source>
        <dbReference type="EMBL" id="RMI37414.1"/>
    </source>
</evidence>
<organism evidence="4 5">
    <name type="scientific">Actinomadura harenae</name>
    <dbReference type="NCBI Taxonomy" id="2483351"/>
    <lineage>
        <taxon>Bacteria</taxon>
        <taxon>Bacillati</taxon>
        <taxon>Actinomycetota</taxon>
        <taxon>Actinomycetes</taxon>
        <taxon>Streptosporangiales</taxon>
        <taxon>Thermomonosporaceae</taxon>
        <taxon>Actinomadura</taxon>
    </lineage>
</organism>
<dbReference type="SUPFAM" id="SSF54427">
    <property type="entry name" value="NTF2-like"/>
    <property type="match status" value="1"/>
</dbReference>
<dbReference type="InterPro" id="IPR050515">
    <property type="entry name" value="Beta-lactam/transpept"/>
</dbReference>
<accession>A0A3M2LIW7</accession>
<evidence type="ECO:0000259" key="3">
    <source>
        <dbReference type="Pfam" id="PF05223"/>
    </source>
</evidence>
<dbReference type="PANTHER" id="PTHR30627:SF24">
    <property type="entry name" value="PENICILLIN-BINDING PROTEIN 4B"/>
    <property type="match status" value="1"/>
</dbReference>
<keyword evidence="5" id="KW-1185">Reference proteome</keyword>
<dbReference type="Pfam" id="PF00905">
    <property type="entry name" value="Transpeptidase"/>
    <property type="match status" value="1"/>
</dbReference>
<evidence type="ECO:0000259" key="2">
    <source>
        <dbReference type="Pfam" id="PF00905"/>
    </source>
</evidence>
<dbReference type="InterPro" id="IPR001460">
    <property type="entry name" value="PCN-bd_Tpept"/>
</dbReference>
<dbReference type="GO" id="GO:0005886">
    <property type="term" value="C:plasma membrane"/>
    <property type="evidence" value="ECO:0007669"/>
    <property type="project" value="TreeGrafter"/>
</dbReference>
<reference evidence="4 5" key="1">
    <citation type="submission" date="2018-10" db="EMBL/GenBank/DDBJ databases">
        <title>Isolation from soil.</title>
        <authorList>
            <person name="Hu J."/>
        </authorList>
    </citation>
    <scope>NUCLEOTIDE SEQUENCE [LARGE SCALE GENOMIC DNA]</scope>
    <source>
        <strain evidence="4 5">NEAU-Ht49</strain>
    </source>
</reference>
<dbReference type="SUPFAM" id="SSF56601">
    <property type="entry name" value="beta-lactamase/transpeptidase-like"/>
    <property type="match status" value="1"/>
</dbReference>
<gene>
    <name evidence="4" type="ORF">EBO15_35890</name>
</gene>
<name>A0A3M2LIW7_9ACTN</name>
<evidence type="ECO:0008006" key="6">
    <source>
        <dbReference type="Google" id="ProtNLM"/>
    </source>
</evidence>
<dbReference type="AlphaFoldDB" id="A0A3M2LIW7"/>
<proteinExistence type="predicted"/>
<dbReference type="InterPro" id="IPR032710">
    <property type="entry name" value="NTF2-like_dom_sf"/>
</dbReference>
<dbReference type="GO" id="GO:0046677">
    <property type="term" value="P:response to antibiotic"/>
    <property type="evidence" value="ECO:0007669"/>
    <property type="project" value="InterPro"/>
</dbReference>
<dbReference type="PROSITE" id="PS51257">
    <property type="entry name" value="PROKAR_LIPOPROTEIN"/>
    <property type="match status" value="1"/>
</dbReference>
<comment type="caution">
    <text evidence="4">The sequence shown here is derived from an EMBL/GenBank/DDBJ whole genome shotgun (WGS) entry which is preliminary data.</text>
</comment>
<evidence type="ECO:0000256" key="1">
    <source>
        <dbReference type="SAM" id="MobiDB-lite"/>
    </source>
</evidence>
<feature type="compositionally biased region" description="Acidic residues" evidence="1">
    <location>
        <begin position="187"/>
        <end position="198"/>
    </location>
</feature>
<dbReference type="GO" id="GO:0071555">
    <property type="term" value="P:cell wall organization"/>
    <property type="evidence" value="ECO:0007669"/>
    <property type="project" value="TreeGrafter"/>
</dbReference>
<dbReference type="GO" id="GO:0071972">
    <property type="term" value="F:peptidoglycan L,D-transpeptidase activity"/>
    <property type="evidence" value="ECO:0007669"/>
    <property type="project" value="TreeGrafter"/>
</dbReference>
<dbReference type="EMBL" id="RFFG01000107">
    <property type="protein sequence ID" value="RMI37414.1"/>
    <property type="molecule type" value="Genomic_DNA"/>
</dbReference>
<feature type="domain" description="NTF2-like N-terminal transpeptidase" evidence="3">
    <location>
        <begin position="40"/>
        <end position="148"/>
    </location>
</feature>
<dbReference type="InterPro" id="IPR012338">
    <property type="entry name" value="Beta-lactam/transpept-like"/>
</dbReference>
<feature type="domain" description="Penicillin-binding protein transpeptidase" evidence="2">
    <location>
        <begin position="254"/>
        <end position="521"/>
    </location>
</feature>
<dbReference type="GO" id="GO:0008658">
    <property type="term" value="F:penicillin binding"/>
    <property type="evidence" value="ECO:0007669"/>
    <property type="project" value="InterPro"/>
</dbReference>
<evidence type="ECO:0000313" key="5">
    <source>
        <dbReference type="Proteomes" id="UP000282674"/>
    </source>
</evidence>
<dbReference type="Proteomes" id="UP000282674">
    <property type="component" value="Unassembled WGS sequence"/>
</dbReference>
<dbReference type="InterPro" id="IPR007887">
    <property type="entry name" value="MecA_N"/>
</dbReference>
<dbReference type="PANTHER" id="PTHR30627">
    <property type="entry name" value="PEPTIDOGLYCAN D,D-TRANSPEPTIDASE"/>
    <property type="match status" value="1"/>
</dbReference>
<dbReference type="Pfam" id="PF05223">
    <property type="entry name" value="MecA_N"/>
    <property type="match status" value="1"/>
</dbReference>
<dbReference type="Gene3D" id="3.40.710.10">
    <property type="entry name" value="DD-peptidase/beta-lactamase superfamily"/>
    <property type="match status" value="1"/>
</dbReference>
<feature type="region of interest" description="Disordered" evidence="1">
    <location>
        <begin position="183"/>
        <end position="214"/>
    </location>
</feature>
<feature type="region of interest" description="Disordered" evidence="1">
    <location>
        <begin position="462"/>
        <end position="482"/>
    </location>
</feature>